<evidence type="ECO:0000256" key="1">
    <source>
        <dbReference type="SAM" id="SignalP"/>
    </source>
</evidence>
<dbReference type="HOGENOM" id="CLU_129784_0_0_9"/>
<comment type="caution">
    <text evidence="2">The sequence shown here is derived from an EMBL/GenBank/DDBJ whole genome shotgun (WGS) entry which is preliminary data.</text>
</comment>
<organism evidence="2 3">
    <name type="scientific">Enterocloster bolteae 90B8</name>
    <dbReference type="NCBI Taxonomy" id="997897"/>
    <lineage>
        <taxon>Bacteria</taxon>
        <taxon>Bacillati</taxon>
        <taxon>Bacillota</taxon>
        <taxon>Clostridia</taxon>
        <taxon>Lachnospirales</taxon>
        <taxon>Lachnospiraceae</taxon>
        <taxon>Enterocloster</taxon>
    </lineage>
</organism>
<dbReference type="RefSeq" id="WP_002570483.1">
    <property type="nucleotide sequence ID" value="NZ_KB851138.1"/>
</dbReference>
<evidence type="ECO:0000313" key="2">
    <source>
        <dbReference type="EMBL" id="ENZ43301.1"/>
    </source>
</evidence>
<protein>
    <submittedName>
        <fullName evidence="2">Uncharacterized protein</fullName>
    </submittedName>
</protein>
<evidence type="ECO:0000313" key="3">
    <source>
        <dbReference type="Proteomes" id="UP000013041"/>
    </source>
</evidence>
<keyword evidence="1" id="KW-0732">Signal</keyword>
<feature type="signal peptide" evidence="1">
    <location>
        <begin position="1"/>
        <end position="24"/>
    </location>
</feature>
<dbReference type="EMBL" id="AGYG01000005">
    <property type="protein sequence ID" value="ENZ43301.1"/>
    <property type="molecule type" value="Genomic_DNA"/>
</dbReference>
<dbReference type="Proteomes" id="UP000013041">
    <property type="component" value="Unassembled WGS sequence"/>
</dbReference>
<dbReference type="AlphaFoldDB" id="N9ZU43"/>
<reference evidence="2 3" key="1">
    <citation type="submission" date="2013-01" db="EMBL/GenBank/DDBJ databases">
        <title>The Genome Sequence of Clostridium bolteae 90B8.</title>
        <authorList>
            <consortium name="The Broad Institute Genome Sequencing Platform"/>
            <person name="Earl A."/>
            <person name="Ward D."/>
            <person name="Feldgarden M."/>
            <person name="Gevers D."/>
            <person name="Courvalin P."/>
            <person name="Lambert T."/>
            <person name="Walker B."/>
            <person name="Young S.K."/>
            <person name="Zeng Q."/>
            <person name="Gargeya S."/>
            <person name="Fitzgerald M."/>
            <person name="Haas B."/>
            <person name="Abouelleil A."/>
            <person name="Alvarado L."/>
            <person name="Arachchi H.M."/>
            <person name="Berlin A.M."/>
            <person name="Chapman S.B."/>
            <person name="Dewar J."/>
            <person name="Goldberg J."/>
            <person name="Griggs A."/>
            <person name="Gujja S."/>
            <person name="Hansen M."/>
            <person name="Howarth C."/>
            <person name="Imamovic A."/>
            <person name="Larimer J."/>
            <person name="McCowan C."/>
            <person name="Murphy C."/>
            <person name="Neiman D."/>
            <person name="Pearson M."/>
            <person name="Priest M."/>
            <person name="Roberts A."/>
            <person name="Saif S."/>
            <person name="Shea T."/>
            <person name="Sisk P."/>
            <person name="Sykes S."/>
            <person name="Wortman J."/>
            <person name="Nusbaum C."/>
            <person name="Birren B."/>
        </authorList>
    </citation>
    <scope>NUCLEOTIDE SEQUENCE [LARGE SCALE GENOMIC DNA]</scope>
    <source>
        <strain evidence="2 3">90B8</strain>
    </source>
</reference>
<name>N9ZU43_9FIRM</name>
<feature type="chain" id="PRO_5004156702" evidence="1">
    <location>
        <begin position="25"/>
        <end position="172"/>
    </location>
</feature>
<proteinExistence type="predicted"/>
<gene>
    <name evidence="2" type="ORF">HMPREF1097_00670</name>
</gene>
<accession>N9ZU43</accession>
<sequence length="172" mass="19374">MKKVLRGFFITIMVFILTSANAFAMPFNPNEYTSVDLPSEILPPSIKISKTHEGATARGDFFIGADLIIKDNGNGDVGVFAKAYMSIPVDEVYITIYLDRWDADAERWRQVTYYDAEFYAKDYPDGLTDPTVDITFLNQKKGYDYRLRGVFAAVHNGLFEGFSPVTAGIRIE</sequence>